<evidence type="ECO:0000259" key="1">
    <source>
        <dbReference type="Pfam" id="PF13304"/>
    </source>
</evidence>
<dbReference type="GO" id="GO:0000731">
    <property type="term" value="P:DNA synthesis involved in DNA repair"/>
    <property type="evidence" value="ECO:0007669"/>
    <property type="project" value="TreeGrafter"/>
</dbReference>
<name>A0A512N4P7_9HYPH</name>
<dbReference type="OrthoDB" id="9816534at2"/>
<dbReference type="PANTHER" id="PTHR32182">
    <property type="entry name" value="DNA REPLICATION AND REPAIR PROTEIN RECF"/>
    <property type="match status" value="1"/>
</dbReference>
<accession>A0A512N4P7</accession>
<dbReference type="RefSeq" id="WP_147147055.1">
    <property type="nucleotide sequence ID" value="NZ_BKAJ01000020.1"/>
</dbReference>
<proteinExistence type="predicted"/>
<dbReference type="InterPro" id="IPR003959">
    <property type="entry name" value="ATPase_AAA_core"/>
</dbReference>
<dbReference type="GO" id="GO:0005524">
    <property type="term" value="F:ATP binding"/>
    <property type="evidence" value="ECO:0007669"/>
    <property type="project" value="InterPro"/>
</dbReference>
<keyword evidence="3" id="KW-1185">Reference proteome</keyword>
<dbReference type="GO" id="GO:0016887">
    <property type="term" value="F:ATP hydrolysis activity"/>
    <property type="evidence" value="ECO:0007669"/>
    <property type="project" value="InterPro"/>
</dbReference>
<protein>
    <recommendedName>
        <fullName evidence="1">ATPase AAA-type core domain-containing protein</fullName>
    </recommendedName>
</protein>
<dbReference type="EMBL" id="BKAJ01000020">
    <property type="protein sequence ID" value="GEP53954.1"/>
    <property type="molecule type" value="Genomic_DNA"/>
</dbReference>
<dbReference type="InterPro" id="IPR027417">
    <property type="entry name" value="P-loop_NTPase"/>
</dbReference>
<dbReference type="Proteomes" id="UP000321058">
    <property type="component" value="Unassembled WGS sequence"/>
</dbReference>
<feature type="domain" description="ATPase AAA-type core" evidence="1">
    <location>
        <begin position="29"/>
        <end position="322"/>
    </location>
</feature>
<evidence type="ECO:0000313" key="2">
    <source>
        <dbReference type="EMBL" id="GEP53954.1"/>
    </source>
</evidence>
<dbReference type="Gene3D" id="3.40.50.300">
    <property type="entry name" value="P-loop containing nucleotide triphosphate hydrolases"/>
    <property type="match status" value="2"/>
</dbReference>
<dbReference type="SUPFAM" id="SSF52540">
    <property type="entry name" value="P-loop containing nucleoside triphosphate hydrolases"/>
    <property type="match status" value="1"/>
</dbReference>
<gene>
    <name evidence="2" type="ORF">RSO01_11200</name>
</gene>
<dbReference type="Pfam" id="PF13304">
    <property type="entry name" value="AAA_21"/>
    <property type="match status" value="1"/>
</dbReference>
<comment type="caution">
    <text evidence="2">The sequence shown here is derived from an EMBL/GenBank/DDBJ whole genome shotgun (WGS) entry which is preliminary data.</text>
</comment>
<dbReference type="AlphaFoldDB" id="A0A512N4P7"/>
<sequence>MSATAIVHRLRILGFRGLKEFDWRPKQGMNVILGGGDMGKTTVLDALALLFSPTNSATVAETDYWQRETDTEFVIEATVSLPESSGIEGQRRMAFPWHWNGKEAVQPVSKDGEPVEPDVPVYVIRVRGTTDLEPSWEVAQPDGTADHLTVSVRRQIGLVRLSSDERNDRDLRLVYGSALDRLVADSSFRARIGRAVAKVPLTKELNADSVKALEDLNEKMDKNSLPTGLTLGLTSGQGPSIGSLIGLLAMHQGKEIPLSSWGAGTRRMAALEIAAATAGNASLTTIDEIERGLEPYRLRKLLGILEETKGQVFVTTHSAVAIECVGKKGHLWYLDSKGHIGYLPAAKIAAQQRREPETFLAKFAAVGEGKTEVGLLSFVLRKAFNGNPLDEGVRVCDGQGNDAVLDLLETLADAHIEFAGLVDDERTSPGRWKKLKENMGDRLLQWPSAASEGAVIEAIPDDKLEELIRNDDEGLTGIRLRHLADRVGLQPKDMASIKAALAKQDKTLKKLIIEAATGSTAGAPEEEAAAWKKHGQQWFKRDGGGEELGSKMIALGAWPSLKDKLLPLINAILTAVGRQPITGLPT</sequence>
<organism evidence="2 3">
    <name type="scientific">Reyranella soli</name>
    <dbReference type="NCBI Taxonomy" id="1230389"/>
    <lineage>
        <taxon>Bacteria</taxon>
        <taxon>Pseudomonadati</taxon>
        <taxon>Pseudomonadota</taxon>
        <taxon>Alphaproteobacteria</taxon>
        <taxon>Hyphomicrobiales</taxon>
        <taxon>Reyranellaceae</taxon>
        <taxon>Reyranella</taxon>
    </lineage>
</organism>
<reference evidence="2 3" key="1">
    <citation type="submission" date="2019-07" db="EMBL/GenBank/DDBJ databases">
        <title>Whole genome shotgun sequence of Reyranella soli NBRC 108950.</title>
        <authorList>
            <person name="Hosoyama A."/>
            <person name="Uohara A."/>
            <person name="Ohji S."/>
            <person name="Ichikawa N."/>
        </authorList>
    </citation>
    <scope>NUCLEOTIDE SEQUENCE [LARGE SCALE GENOMIC DNA]</scope>
    <source>
        <strain evidence="2 3">NBRC 108950</strain>
    </source>
</reference>
<evidence type="ECO:0000313" key="3">
    <source>
        <dbReference type="Proteomes" id="UP000321058"/>
    </source>
</evidence>
<dbReference type="GO" id="GO:0006302">
    <property type="term" value="P:double-strand break repair"/>
    <property type="evidence" value="ECO:0007669"/>
    <property type="project" value="TreeGrafter"/>
</dbReference>
<dbReference type="PANTHER" id="PTHR32182:SF22">
    <property type="entry name" value="ATP-DEPENDENT ENDONUCLEASE, OLD FAMILY-RELATED"/>
    <property type="match status" value="1"/>
</dbReference>